<keyword evidence="2" id="KW-0378">Hydrolase</keyword>
<comment type="caution">
    <text evidence="5">The sequence shown here is derived from an EMBL/GenBank/DDBJ whole genome shotgun (WGS) entry which is preliminary data.</text>
</comment>
<dbReference type="InterPro" id="IPR000322">
    <property type="entry name" value="Glyco_hydro_31_TIM"/>
</dbReference>
<accession>A0A815V929</accession>
<evidence type="ECO:0000256" key="1">
    <source>
        <dbReference type="ARBA" id="ARBA00007806"/>
    </source>
</evidence>
<name>A0A815V929_ADIRI</name>
<dbReference type="Proteomes" id="UP000663828">
    <property type="component" value="Unassembled WGS sequence"/>
</dbReference>
<dbReference type="EMBL" id="CAJNOJ010000866">
    <property type="protein sequence ID" value="CAF1529975.1"/>
    <property type="molecule type" value="Genomic_DNA"/>
</dbReference>
<dbReference type="Proteomes" id="UP000663852">
    <property type="component" value="Unassembled WGS sequence"/>
</dbReference>
<dbReference type="InterPro" id="IPR017853">
    <property type="entry name" value="GH"/>
</dbReference>
<evidence type="ECO:0000313" key="6">
    <source>
        <dbReference type="Proteomes" id="UP000663828"/>
    </source>
</evidence>
<keyword evidence="2" id="KW-0326">Glycosidase</keyword>
<reference evidence="5" key="1">
    <citation type="submission" date="2021-02" db="EMBL/GenBank/DDBJ databases">
        <authorList>
            <person name="Nowell W R."/>
        </authorList>
    </citation>
    <scope>NUCLEOTIDE SEQUENCE</scope>
</reference>
<dbReference type="AlphaFoldDB" id="A0A815V929"/>
<dbReference type="GO" id="GO:0005975">
    <property type="term" value="P:carbohydrate metabolic process"/>
    <property type="evidence" value="ECO:0007669"/>
    <property type="project" value="InterPro"/>
</dbReference>
<gene>
    <name evidence="5" type="ORF">EDS130_LOCUS44493</name>
    <name evidence="4" type="ORF">XAT740_LOCUS40578</name>
</gene>
<protein>
    <recommendedName>
        <fullName evidence="3">Glycoside hydrolase family 31 TIM barrel domain-containing protein</fullName>
    </recommendedName>
</protein>
<evidence type="ECO:0000259" key="3">
    <source>
        <dbReference type="Pfam" id="PF01055"/>
    </source>
</evidence>
<dbReference type="GO" id="GO:0004553">
    <property type="term" value="F:hydrolase activity, hydrolyzing O-glycosyl compounds"/>
    <property type="evidence" value="ECO:0007669"/>
    <property type="project" value="InterPro"/>
</dbReference>
<sequence length="199" mass="23275">MSRPVDHDEEFSSRNVVLIGWTGDENVTYDSLRTALRYMLESGRIGYVVFGSDIGGYRFDHDRGPFDRTKEVFLRPNIYVVPVTHDPSPGRIQRVWSPKKDTSSPYRIPLYVEQNAFIPMYDMKKKSSSLYAFRFVSWVKMIINQQTTTLSARDGQQWLLKLDNLKQKLTIQLIEQYESGKKKNVKQQEVCVKDWIKLV</sequence>
<evidence type="ECO:0000313" key="5">
    <source>
        <dbReference type="EMBL" id="CAF1529975.1"/>
    </source>
</evidence>
<feature type="domain" description="Glycoside hydrolase family 31 TIM barrel" evidence="3">
    <location>
        <begin position="19"/>
        <end position="75"/>
    </location>
</feature>
<keyword evidence="6" id="KW-1185">Reference proteome</keyword>
<organism evidence="5 7">
    <name type="scientific">Adineta ricciae</name>
    <name type="common">Rotifer</name>
    <dbReference type="NCBI Taxonomy" id="249248"/>
    <lineage>
        <taxon>Eukaryota</taxon>
        <taxon>Metazoa</taxon>
        <taxon>Spiralia</taxon>
        <taxon>Gnathifera</taxon>
        <taxon>Rotifera</taxon>
        <taxon>Eurotatoria</taxon>
        <taxon>Bdelloidea</taxon>
        <taxon>Adinetida</taxon>
        <taxon>Adinetidae</taxon>
        <taxon>Adineta</taxon>
    </lineage>
</organism>
<comment type="similarity">
    <text evidence="1 2">Belongs to the glycosyl hydrolase 31 family.</text>
</comment>
<proteinExistence type="inferred from homology"/>
<evidence type="ECO:0000256" key="2">
    <source>
        <dbReference type="RuleBase" id="RU361185"/>
    </source>
</evidence>
<evidence type="ECO:0000313" key="7">
    <source>
        <dbReference type="Proteomes" id="UP000663852"/>
    </source>
</evidence>
<dbReference type="SUPFAM" id="SSF51445">
    <property type="entry name" value="(Trans)glycosidases"/>
    <property type="match status" value="1"/>
</dbReference>
<dbReference type="OrthoDB" id="10070917at2759"/>
<dbReference type="EMBL" id="CAJNOR010004631">
    <property type="protein sequence ID" value="CAF1517307.1"/>
    <property type="molecule type" value="Genomic_DNA"/>
</dbReference>
<evidence type="ECO:0000313" key="4">
    <source>
        <dbReference type="EMBL" id="CAF1517307.1"/>
    </source>
</evidence>
<dbReference type="Gene3D" id="3.20.20.80">
    <property type="entry name" value="Glycosidases"/>
    <property type="match status" value="1"/>
</dbReference>
<dbReference type="Pfam" id="PF01055">
    <property type="entry name" value="Glyco_hydro_31_2nd"/>
    <property type="match status" value="1"/>
</dbReference>